<sequence length="66" mass="7119">MPTKNPIPGATDHQGTGAFSVDRRGFFRLATTGTGRPMSCGVSWFSPNRTESVRPELVTTSAVHNQ</sequence>
<organism evidence="1 2">
    <name type="scientific">Amycolatopsis heterodermiae</name>
    <dbReference type="NCBI Taxonomy" id="3110235"/>
    <lineage>
        <taxon>Bacteria</taxon>
        <taxon>Bacillati</taxon>
        <taxon>Actinomycetota</taxon>
        <taxon>Actinomycetes</taxon>
        <taxon>Pseudonocardiales</taxon>
        <taxon>Pseudonocardiaceae</taxon>
        <taxon>Amycolatopsis</taxon>
    </lineage>
</organism>
<dbReference type="EMBL" id="JAYFSI010000001">
    <property type="protein sequence ID" value="MEA5359800.1"/>
    <property type="molecule type" value="Genomic_DNA"/>
</dbReference>
<protein>
    <submittedName>
        <fullName evidence="1">Uncharacterized protein</fullName>
    </submittedName>
</protein>
<name>A0ABU5R259_9PSEU</name>
<comment type="caution">
    <text evidence="1">The sequence shown here is derived from an EMBL/GenBank/DDBJ whole genome shotgun (WGS) entry which is preliminary data.</text>
</comment>
<proteinExistence type="predicted"/>
<dbReference type="Proteomes" id="UP001304298">
    <property type="component" value="Unassembled WGS sequence"/>
</dbReference>
<accession>A0ABU5R259</accession>
<keyword evidence="2" id="KW-1185">Reference proteome</keyword>
<gene>
    <name evidence="1" type="ORF">VA596_09645</name>
</gene>
<evidence type="ECO:0000313" key="1">
    <source>
        <dbReference type="EMBL" id="MEA5359800.1"/>
    </source>
</evidence>
<evidence type="ECO:0000313" key="2">
    <source>
        <dbReference type="Proteomes" id="UP001304298"/>
    </source>
</evidence>
<reference evidence="1 2" key="1">
    <citation type="submission" date="2023-12" db="EMBL/GenBank/DDBJ databases">
        <title>Amycolatopsis sp. V23-08.</title>
        <authorList>
            <person name="Somphong A."/>
        </authorList>
    </citation>
    <scope>NUCLEOTIDE SEQUENCE [LARGE SCALE GENOMIC DNA]</scope>
    <source>
        <strain evidence="1 2">V23-08</strain>
    </source>
</reference>
<dbReference type="RefSeq" id="WP_323325185.1">
    <property type="nucleotide sequence ID" value="NZ_JAYFSI010000001.1"/>
</dbReference>